<feature type="region of interest" description="Disordered" evidence="1">
    <location>
        <begin position="34"/>
        <end position="67"/>
    </location>
</feature>
<evidence type="ECO:0000256" key="1">
    <source>
        <dbReference type="SAM" id="MobiDB-lite"/>
    </source>
</evidence>
<proteinExistence type="predicted"/>
<evidence type="ECO:0000313" key="3">
    <source>
        <dbReference type="Proteomes" id="UP000077266"/>
    </source>
</evidence>
<reference evidence="2 3" key="1">
    <citation type="journal article" date="2016" name="Mol. Biol. Evol.">
        <title>Comparative Genomics of Early-Diverging Mushroom-Forming Fungi Provides Insights into the Origins of Lignocellulose Decay Capabilities.</title>
        <authorList>
            <person name="Nagy L.G."/>
            <person name="Riley R."/>
            <person name="Tritt A."/>
            <person name="Adam C."/>
            <person name="Daum C."/>
            <person name="Floudas D."/>
            <person name="Sun H."/>
            <person name="Yadav J.S."/>
            <person name="Pangilinan J."/>
            <person name="Larsson K.H."/>
            <person name="Matsuura K."/>
            <person name="Barry K."/>
            <person name="Labutti K."/>
            <person name="Kuo R."/>
            <person name="Ohm R.A."/>
            <person name="Bhattacharya S.S."/>
            <person name="Shirouzu T."/>
            <person name="Yoshinaga Y."/>
            <person name="Martin F.M."/>
            <person name="Grigoriev I.V."/>
            <person name="Hibbett D.S."/>
        </authorList>
    </citation>
    <scope>NUCLEOTIDE SEQUENCE [LARGE SCALE GENOMIC DNA]</scope>
    <source>
        <strain evidence="2 3">HHB12029</strain>
    </source>
</reference>
<dbReference type="InParanoid" id="A0A165CIE4"/>
<name>A0A165CIE4_EXIGL</name>
<accession>A0A165CIE4</accession>
<evidence type="ECO:0000313" key="2">
    <source>
        <dbReference type="EMBL" id="KZV82525.1"/>
    </source>
</evidence>
<gene>
    <name evidence="2" type="ORF">EXIGLDRAFT_340884</name>
</gene>
<sequence>MFALERSLLLRALRMLRSIRSGGAFGASGRFGTGSAPNAPYPPHAPNGSQETDLGVSGARRLSDSDRSVESDLEQWLTSLLPRLTLTNIAYPPFSRSFPTARRRRAQTATRARPFQDHATGHEPSTTCSPGLTLVGSRIPILYDRRGYDSERRVSFV</sequence>
<protein>
    <submittedName>
        <fullName evidence="2">Uncharacterized protein</fullName>
    </submittedName>
</protein>
<dbReference type="AlphaFoldDB" id="A0A165CIE4"/>
<dbReference type="EMBL" id="KV426318">
    <property type="protein sequence ID" value="KZV82525.1"/>
    <property type="molecule type" value="Genomic_DNA"/>
</dbReference>
<organism evidence="2 3">
    <name type="scientific">Exidia glandulosa HHB12029</name>
    <dbReference type="NCBI Taxonomy" id="1314781"/>
    <lineage>
        <taxon>Eukaryota</taxon>
        <taxon>Fungi</taxon>
        <taxon>Dikarya</taxon>
        <taxon>Basidiomycota</taxon>
        <taxon>Agaricomycotina</taxon>
        <taxon>Agaricomycetes</taxon>
        <taxon>Auriculariales</taxon>
        <taxon>Exidiaceae</taxon>
        <taxon>Exidia</taxon>
    </lineage>
</organism>
<keyword evidence="3" id="KW-1185">Reference proteome</keyword>
<dbReference type="Proteomes" id="UP000077266">
    <property type="component" value="Unassembled WGS sequence"/>
</dbReference>